<name>A0A5J4Q6G5_9ZZZZ</name>
<feature type="non-terminal residue" evidence="2">
    <location>
        <position position="148"/>
    </location>
</feature>
<dbReference type="GO" id="GO:0004557">
    <property type="term" value="F:alpha-galactosidase activity"/>
    <property type="evidence" value="ECO:0007669"/>
    <property type="project" value="UniProtKB-EC"/>
</dbReference>
<feature type="domain" description="Glycosyl-hydrolase 97 N-terminal" evidence="1">
    <location>
        <begin position="28"/>
        <end position="139"/>
    </location>
</feature>
<keyword evidence="2" id="KW-0326">Glycosidase</keyword>
<gene>
    <name evidence="2" type="ORF">EZS27_032639</name>
</gene>
<reference evidence="2" key="1">
    <citation type="submission" date="2019-03" db="EMBL/GenBank/DDBJ databases">
        <title>Single cell metagenomics reveals metabolic interactions within the superorganism composed of flagellate Streblomastix strix and complex community of Bacteroidetes bacteria on its surface.</title>
        <authorList>
            <person name="Treitli S.C."/>
            <person name="Kolisko M."/>
            <person name="Husnik F."/>
            <person name="Keeling P."/>
            <person name="Hampl V."/>
        </authorList>
    </citation>
    <scope>NUCLEOTIDE SEQUENCE</scope>
    <source>
        <strain evidence="2">STM</strain>
    </source>
</reference>
<dbReference type="Gene3D" id="2.70.98.10">
    <property type="match status" value="1"/>
</dbReference>
<keyword evidence="2" id="KW-0378">Hydrolase</keyword>
<dbReference type="InterPro" id="IPR052720">
    <property type="entry name" value="Glycosyl_hydrolase_97"/>
</dbReference>
<evidence type="ECO:0000313" key="2">
    <source>
        <dbReference type="EMBL" id="KAA6317162.1"/>
    </source>
</evidence>
<protein>
    <submittedName>
        <fullName evidence="2">Alpha-glucosidase</fullName>
        <ecNumber evidence="2">3.2.1.22</ecNumber>
    </submittedName>
</protein>
<dbReference type="GO" id="GO:0030246">
    <property type="term" value="F:carbohydrate binding"/>
    <property type="evidence" value="ECO:0007669"/>
    <property type="project" value="InterPro"/>
</dbReference>
<organism evidence="2">
    <name type="scientific">termite gut metagenome</name>
    <dbReference type="NCBI Taxonomy" id="433724"/>
    <lineage>
        <taxon>unclassified sequences</taxon>
        <taxon>metagenomes</taxon>
        <taxon>organismal metagenomes</taxon>
    </lineage>
</organism>
<evidence type="ECO:0000259" key="1">
    <source>
        <dbReference type="Pfam" id="PF14508"/>
    </source>
</evidence>
<dbReference type="InterPro" id="IPR029486">
    <property type="entry name" value="GH97_N"/>
</dbReference>
<dbReference type="PANTHER" id="PTHR35803">
    <property type="entry name" value="GLUCAN 1,4-ALPHA-GLUCOSIDASE SUSB-RELATED"/>
    <property type="match status" value="1"/>
</dbReference>
<comment type="caution">
    <text evidence="2">The sequence shown here is derived from an EMBL/GenBank/DDBJ whole genome shotgun (WGS) entry which is preliminary data.</text>
</comment>
<dbReference type="Pfam" id="PF14508">
    <property type="entry name" value="GH97_N"/>
    <property type="match status" value="1"/>
</dbReference>
<proteinExistence type="predicted"/>
<dbReference type="AlphaFoldDB" id="A0A5J4Q6G5"/>
<dbReference type="EC" id="3.2.1.22" evidence="2"/>
<sequence length="148" mass="17203">MNKLKFSLPFILTLLFAIQFVNAQSYTVSSPDTSIQVRVEEGDQLEYAITFAGQTIIEKSALGFSFKDEPDLQKNLRIIESLPFSHREVWTPVVKSKHARITDSYNELKLVVKEKSGKFRQMDLIFRVYDDGVAFRYKLYRSERIGNR</sequence>
<dbReference type="InterPro" id="IPR014718">
    <property type="entry name" value="GH-type_carb-bd"/>
</dbReference>
<dbReference type="EMBL" id="SNRY01004616">
    <property type="protein sequence ID" value="KAA6317162.1"/>
    <property type="molecule type" value="Genomic_DNA"/>
</dbReference>
<accession>A0A5J4Q6G5</accession>